<dbReference type="AlphaFoldDB" id="A0A9K3CXK7"/>
<dbReference type="EMBL" id="BDIP01001742">
    <property type="protein sequence ID" value="GIQ85051.1"/>
    <property type="molecule type" value="Genomic_DNA"/>
</dbReference>
<sequence>MNTAVLEVNEEVLARTVERCQEKKIILPTIAMMRDPKLIPTEIVEALPEVGMQDINPLNLYRISWYNDPETGKFKEVPTYVELPSSLTGVKARILVMVGKNFPTGAHKAYRNKEDFGDMDVLIMNEGLTTSSLRDLITDAFHPQDIHTQPGADGGILSFDFRELQIDFILTLPVNWDSAYNFFKWNDMGNFIGKVAYKLSLSYGTEGLVYHHHTENRILGKVNISRDPSRILPLLGFDYERWVEGFDTPLSIYEYIASGKYFNAHSFKIERLGRRHRNRNRRRKLYMDFVQYLTDRGLMEEGTEPECPLPDPKTNREGCLRIVDAAFPEVCLLDRIAEMEETDRLAQERHAVAHAKFNGNLVQERYGLEKGDLGQAMKAFTIAVRVDGATMDDYLIDTPEEEVWALFERVRPRQEGE</sequence>
<reference evidence="1 2" key="1">
    <citation type="journal article" date="2018" name="PLoS ONE">
        <title>The draft genome of Kipferlia bialata reveals reductive genome evolution in fornicate parasites.</title>
        <authorList>
            <person name="Tanifuji G."/>
            <person name="Takabayashi S."/>
            <person name="Kume K."/>
            <person name="Takagi M."/>
            <person name="Nakayama T."/>
            <person name="Kamikawa R."/>
            <person name="Inagaki Y."/>
            <person name="Hashimoto T."/>
        </authorList>
    </citation>
    <scope>NUCLEOTIDE SEQUENCE [LARGE SCALE GENOMIC DNA]</scope>
    <source>
        <strain evidence="1">NY0173</strain>
    </source>
</reference>
<gene>
    <name evidence="1" type="ORF">KIPB_006661</name>
</gene>
<protein>
    <submittedName>
        <fullName evidence="1">Uncharacterized protein</fullName>
    </submittedName>
</protein>
<evidence type="ECO:0000313" key="2">
    <source>
        <dbReference type="Proteomes" id="UP000265618"/>
    </source>
</evidence>
<keyword evidence="2" id="KW-1185">Reference proteome</keyword>
<evidence type="ECO:0000313" key="1">
    <source>
        <dbReference type="EMBL" id="GIQ85051.1"/>
    </source>
</evidence>
<dbReference type="Proteomes" id="UP000265618">
    <property type="component" value="Unassembled WGS sequence"/>
</dbReference>
<comment type="caution">
    <text evidence="1">The sequence shown here is derived from an EMBL/GenBank/DDBJ whole genome shotgun (WGS) entry which is preliminary data.</text>
</comment>
<proteinExistence type="predicted"/>
<accession>A0A9K3CXK7</accession>
<dbReference type="OrthoDB" id="4708870at2759"/>
<name>A0A9K3CXK7_9EUKA</name>
<organism evidence="1 2">
    <name type="scientific">Kipferlia bialata</name>
    <dbReference type="NCBI Taxonomy" id="797122"/>
    <lineage>
        <taxon>Eukaryota</taxon>
        <taxon>Metamonada</taxon>
        <taxon>Carpediemonas-like organisms</taxon>
        <taxon>Kipferlia</taxon>
    </lineage>
</organism>